<dbReference type="STRING" id="1307839.L21SP5_02066"/>
<evidence type="ECO:0000313" key="8">
    <source>
        <dbReference type="Proteomes" id="UP000064893"/>
    </source>
</evidence>
<keyword evidence="8" id="KW-1185">Reference proteome</keyword>
<feature type="transmembrane region" description="Helical" evidence="6">
    <location>
        <begin position="49"/>
        <end position="71"/>
    </location>
</feature>
<evidence type="ECO:0000256" key="6">
    <source>
        <dbReference type="SAM" id="Phobius"/>
    </source>
</evidence>
<dbReference type="PANTHER" id="PTHR30250">
    <property type="entry name" value="PST FAMILY PREDICTED COLANIC ACID TRANSPORTER"/>
    <property type="match status" value="1"/>
</dbReference>
<dbReference type="GO" id="GO:0005886">
    <property type="term" value="C:plasma membrane"/>
    <property type="evidence" value="ECO:0007669"/>
    <property type="project" value="UniProtKB-SubCell"/>
</dbReference>
<feature type="transmembrane region" description="Helical" evidence="6">
    <location>
        <begin position="152"/>
        <end position="172"/>
    </location>
</feature>
<dbReference type="EMBL" id="CP013118">
    <property type="protein sequence ID" value="ALO15703.1"/>
    <property type="molecule type" value="Genomic_DNA"/>
</dbReference>
<evidence type="ECO:0000256" key="4">
    <source>
        <dbReference type="ARBA" id="ARBA00022989"/>
    </source>
</evidence>
<feature type="transmembrane region" description="Helical" evidence="6">
    <location>
        <begin position="12"/>
        <end position="29"/>
    </location>
</feature>
<keyword evidence="3 6" id="KW-0812">Transmembrane</keyword>
<evidence type="ECO:0000313" key="7">
    <source>
        <dbReference type="EMBL" id="ALO15703.1"/>
    </source>
</evidence>
<comment type="subcellular location">
    <subcellularLocation>
        <location evidence="1">Cell membrane</location>
        <topology evidence="1">Multi-pass membrane protein</topology>
    </subcellularLocation>
</comment>
<name>A0A0S2I0A5_9BACT</name>
<feature type="transmembrane region" description="Helical" evidence="6">
    <location>
        <begin position="192"/>
        <end position="210"/>
    </location>
</feature>
<feature type="transmembrane region" description="Helical" evidence="6">
    <location>
        <begin position="108"/>
        <end position="131"/>
    </location>
</feature>
<keyword evidence="4 6" id="KW-1133">Transmembrane helix</keyword>
<dbReference type="Proteomes" id="UP000064893">
    <property type="component" value="Chromosome"/>
</dbReference>
<dbReference type="InterPro" id="IPR050833">
    <property type="entry name" value="Poly_Biosynth_Transport"/>
</dbReference>
<dbReference type="OrthoDB" id="9814608at2"/>
<keyword evidence="5 6" id="KW-0472">Membrane</keyword>
<keyword evidence="2" id="KW-1003">Cell membrane</keyword>
<organism evidence="7 8">
    <name type="scientific">Salinivirga cyanobacteriivorans</name>
    <dbReference type="NCBI Taxonomy" id="1307839"/>
    <lineage>
        <taxon>Bacteria</taxon>
        <taxon>Pseudomonadati</taxon>
        <taxon>Bacteroidota</taxon>
        <taxon>Bacteroidia</taxon>
        <taxon>Bacteroidales</taxon>
        <taxon>Salinivirgaceae</taxon>
        <taxon>Salinivirga</taxon>
    </lineage>
</organism>
<feature type="transmembrane region" description="Helical" evidence="6">
    <location>
        <begin position="398"/>
        <end position="418"/>
    </location>
</feature>
<dbReference type="AlphaFoldDB" id="A0A0S2I0A5"/>
<protein>
    <submittedName>
        <fullName evidence="7">Polysaccharide biosynthesis protein</fullName>
    </submittedName>
</protein>
<dbReference type="PANTHER" id="PTHR30250:SF11">
    <property type="entry name" value="O-ANTIGEN TRANSPORTER-RELATED"/>
    <property type="match status" value="1"/>
</dbReference>
<feature type="transmembrane region" description="Helical" evidence="6">
    <location>
        <begin position="83"/>
        <end position="102"/>
    </location>
</feature>
<feature type="transmembrane region" description="Helical" evidence="6">
    <location>
        <begin position="222"/>
        <end position="242"/>
    </location>
</feature>
<evidence type="ECO:0000256" key="3">
    <source>
        <dbReference type="ARBA" id="ARBA00022692"/>
    </source>
</evidence>
<feature type="transmembrane region" description="Helical" evidence="6">
    <location>
        <begin position="373"/>
        <end position="392"/>
    </location>
</feature>
<sequence length="487" mass="55889">MNQIKKLAGQTLIYGLGTIVPRFLNYLFLTPVYTRLFLEPDYGILTKLYAYSAFLIVLLTFGTETSFFRFAKKYQTTRVFTNAFFFIVATATLSILVVGFNLDNITNALNIGGAKIAVVMIMGIVLTDIFMSLPFARLRYENKARLFSTLKIINVVLNIFFNVFFFFILPYLKDLSFFESIYYPGYTFQYAFMSNLLANIFTLILLIPSFRVNLKMLNQGIILKMLLYSYPIVLSGLAGMINDVGDKFILEYFIDGKEAANYAIGIYGANYKIATLMIIFIQMFKFAVEPFFFRISDQKDHKTTYALVTKAFSYTGLFILVAIIGYIDIFKHFIDSDYHVGLKIVPIVLLGNFFFGLYYNVSIWYKITDKTRFGVYFTFIGSIITLIVISLLVPGLGYMGAAIATLMCFVSMALTNILVGRKYYKINYDWANISKLLIVALILVTGFWLFRSDNIIYSLIFGTLIIFAFLISLWFVDREFLRKLKSK</sequence>
<feature type="transmembrane region" description="Helical" evidence="6">
    <location>
        <begin position="455"/>
        <end position="476"/>
    </location>
</feature>
<evidence type="ECO:0000256" key="2">
    <source>
        <dbReference type="ARBA" id="ARBA00022475"/>
    </source>
</evidence>
<evidence type="ECO:0000256" key="5">
    <source>
        <dbReference type="ARBA" id="ARBA00023136"/>
    </source>
</evidence>
<gene>
    <name evidence="7" type="ORF">L21SP5_02066</name>
</gene>
<dbReference type="Pfam" id="PF01943">
    <property type="entry name" value="Polysacc_synt"/>
    <property type="match status" value="1"/>
</dbReference>
<dbReference type="RefSeq" id="WP_157754618.1">
    <property type="nucleotide sequence ID" value="NZ_CP013118.1"/>
</dbReference>
<feature type="transmembrane region" description="Helical" evidence="6">
    <location>
        <begin position="430"/>
        <end position="449"/>
    </location>
</feature>
<feature type="transmembrane region" description="Helical" evidence="6">
    <location>
        <begin position="262"/>
        <end position="284"/>
    </location>
</feature>
<feature type="transmembrane region" description="Helical" evidence="6">
    <location>
        <begin position="305"/>
        <end position="327"/>
    </location>
</feature>
<evidence type="ECO:0000256" key="1">
    <source>
        <dbReference type="ARBA" id="ARBA00004651"/>
    </source>
</evidence>
<dbReference type="KEGG" id="blq:L21SP5_02066"/>
<feature type="transmembrane region" description="Helical" evidence="6">
    <location>
        <begin position="339"/>
        <end position="361"/>
    </location>
</feature>
<dbReference type="InterPro" id="IPR002797">
    <property type="entry name" value="Polysacc_synth"/>
</dbReference>
<proteinExistence type="predicted"/>
<reference evidence="7 8" key="1">
    <citation type="submission" date="2015-11" db="EMBL/GenBank/DDBJ databases">
        <title>Description and complete genome sequence of a novel strain predominating in hypersaline microbial mats and representing a new family of the Bacteriodetes phylum.</title>
        <authorList>
            <person name="Spring S."/>
            <person name="Bunk B."/>
            <person name="Sproer C."/>
            <person name="Klenk H.-P."/>
        </authorList>
    </citation>
    <scope>NUCLEOTIDE SEQUENCE [LARGE SCALE GENOMIC DNA]</scope>
    <source>
        <strain evidence="7 8">L21-Spi-D4</strain>
    </source>
</reference>
<accession>A0A0S2I0A5</accession>